<feature type="region of interest" description="Disordered" evidence="1">
    <location>
        <begin position="44"/>
        <end position="64"/>
    </location>
</feature>
<protein>
    <submittedName>
        <fullName evidence="2">LigA</fullName>
    </submittedName>
</protein>
<evidence type="ECO:0000313" key="2">
    <source>
        <dbReference type="EMBL" id="EPY15540.1"/>
    </source>
</evidence>
<dbReference type="AlphaFoldDB" id="S9UYD4"/>
<feature type="region of interest" description="Disordered" evidence="1">
    <location>
        <begin position="359"/>
        <end position="389"/>
    </location>
</feature>
<accession>S9UYD4</accession>
<evidence type="ECO:0000256" key="1">
    <source>
        <dbReference type="SAM" id="MobiDB-lite"/>
    </source>
</evidence>
<gene>
    <name evidence="2" type="ORF">STCU_11941</name>
</gene>
<organism evidence="2 3">
    <name type="scientific">Strigomonas culicis</name>
    <dbReference type="NCBI Taxonomy" id="28005"/>
    <lineage>
        <taxon>Eukaryota</taxon>
        <taxon>Discoba</taxon>
        <taxon>Euglenozoa</taxon>
        <taxon>Kinetoplastea</taxon>
        <taxon>Metakinetoplastina</taxon>
        <taxon>Trypanosomatida</taxon>
        <taxon>Trypanosomatidae</taxon>
        <taxon>Strigomonadinae</taxon>
        <taxon>Strigomonas</taxon>
    </lineage>
</organism>
<keyword evidence="3" id="KW-1185">Reference proteome</keyword>
<feature type="compositionally biased region" description="Basic and acidic residues" evidence="1">
    <location>
        <begin position="364"/>
        <end position="389"/>
    </location>
</feature>
<proteinExistence type="predicted"/>
<evidence type="ECO:0000313" key="3">
    <source>
        <dbReference type="Proteomes" id="UP000015354"/>
    </source>
</evidence>
<name>S9UYD4_9TRYP</name>
<comment type="caution">
    <text evidence="2">The sequence shown here is derived from an EMBL/GenBank/DDBJ whole genome shotgun (WGS) entry which is preliminary data.</text>
</comment>
<reference evidence="2 3" key="1">
    <citation type="journal article" date="2013" name="PLoS ONE">
        <title>Predicting the Proteins of Angomonas deanei, Strigomonas culicis and Their Respective Endosymbionts Reveals New Aspects of the Trypanosomatidae Family.</title>
        <authorList>
            <person name="Motta M.C."/>
            <person name="Martins A.C."/>
            <person name="de Souza S.S."/>
            <person name="Catta-Preta C.M."/>
            <person name="Silva R."/>
            <person name="Klein C.C."/>
            <person name="de Almeida L.G."/>
            <person name="de Lima Cunha O."/>
            <person name="Ciapina L.P."/>
            <person name="Brocchi M."/>
            <person name="Colabardini A.C."/>
            <person name="de Araujo Lima B."/>
            <person name="Machado C.R."/>
            <person name="de Almeida Soares C.M."/>
            <person name="Probst C.M."/>
            <person name="de Menezes C.B."/>
            <person name="Thompson C.E."/>
            <person name="Bartholomeu D.C."/>
            <person name="Gradia D.F."/>
            <person name="Pavoni D.P."/>
            <person name="Grisard E.C."/>
            <person name="Fantinatti-Garboggini F."/>
            <person name="Marchini F.K."/>
            <person name="Rodrigues-Luiz G.F."/>
            <person name="Wagner G."/>
            <person name="Goldman G.H."/>
            <person name="Fietto J.L."/>
            <person name="Elias M.C."/>
            <person name="Goldman M.H."/>
            <person name="Sagot M.F."/>
            <person name="Pereira M."/>
            <person name="Stoco P.H."/>
            <person name="de Mendonca-Neto R.P."/>
            <person name="Teixeira S.M."/>
            <person name="Maciel T.E."/>
            <person name="de Oliveira Mendes T.A."/>
            <person name="Urmenyi T.P."/>
            <person name="de Souza W."/>
            <person name="Schenkman S."/>
            <person name="de Vasconcelos A.T."/>
        </authorList>
    </citation>
    <scope>NUCLEOTIDE SEQUENCE [LARGE SCALE GENOMIC DNA]</scope>
</reference>
<dbReference type="EMBL" id="ATMH01011981">
    <property type="protein sequence ID" value="EPY15540.1"/>
    <property type="molecule type" value="Genomic_DNA"/>
</dbReference>
<dbReference type="Proteomes" id="UP000015354">
    <property type="component" value="Unassembled WGS sequence"/>
</dbReference>
<sequence>MLAVGRRRLRGGGGGDDVGLTPLPPLLQRDEGHDDALVRMLLPEGGRPVGESRRPRAQPVQPAERLQRQCHEAVGIRHVIDGRHALPRQQRRAGRRRGIPVVQLHRRACRPRVDENNTRVHIHHHDVAVVTNRVRRQHRSQCCGGGGLHGAGEHGQVTVGIQKGVRVGQHADVLFSEDVEGAAVVAAVQAVLRHRRVPRHGDRRPRVVALAERHRVRIVRHALHRRVCGERLRVRVVRGANQITLATLVVRRVGPHQGVGRAAAAAVRPVLARAVGAETRERRREAEVQEAGGTLTKIGRLTQLAHRGRRTRRVGPIAGPHHGEVLHRDAHEGQVGLDGARHHLRERLREGGDRRACRLARGGAEGHHGKRREERHHEHHDQQRQGHQRHLEAAAAVSEQEALLRAAEGTAVGRLLLRLAEHLRRRQLPRGERQARRVAAGAGAVAAAPRGAIDR</sequence>
<feature type="compositionally biased region" description="Basic residues" evidence="1">
    <location>
        <begin position="1"/>
        <end position="10"/>
    </location>
</feature>
<feature type="region of interest" description="Disordered" evidence="1">
    <location>
        <begin position="1"/>
        <end position="29"/>
    </location>
</feature>